<keyword evidence="3" id="KW-0520">NAD</keyword>
<dbReference type="PANTHER" id="PTHR32009">
    <property type="entry name" value="TMV RESISTANCE PROTEIN N-LIKE"/>
    <property type="match status" value="1"/>
</dbReference>
<dbReference type="Pfam" id="PF13676">
    <property type="entry name" value="TIR_2"/>
    <property type="match status" value="1"/>
</dbReference>
<reference evidence="6 7" key="1">
    <citation type="submission" date="2020-10" db="EMBL/GenBank/DDBJ databases">
        <title>Phylogeny of dyella-like bacteria.</title>
        <authorList>
            <person name="Fu J."/>
        </authorList>
    </citation>
    <scope>NUCLEOTIDE SEQUENCE [LARGE SCALE GENOMIC DNA]</scope>
    <source>
        <strain evidence="6 7">THG-B117</strain>
    </source>
</reference>
<dbReference type="InterPro" id="IPR035897">
    <property type="entry name" value="Toll_tir_struct_dom_sf"/>
</dbReference>
<dbReference type="RefSeq" id="WP_204636377.1">
    <property type="nucleotide sequence ID" value="NZ_JADIKC010000005.1"/>
</dbReference>
<organism evidence="6 7">
    <name type="scientific">Dyella kyungheensis</name>
    <dbReference type="NCBI Taxonomy" id="1242174"/>
    <lineage>
        <taxon>Bacteria</taxon>
        <taxon>Pseudomonadati</taxon>
        <taxon>Pseudomonadota</taxon>
        <taxon>Gammaproteobacteria</taxon>
        <taxon>Lysobacterales</taxon>
        <taxon>Rhodanobacteraceae</taxon>
        <taxon>Dyella</taxon>
    </lineage>
</organism>
<evidence type="ECO:0000313" key="7">
    <source>
        <dbReference type="Proteomes" id="UP001430065"/>
    </source>
</evidence>
<accession>A0ABS2JSY3</accession>
<keyword evidence="6" id="KW-0675">Receptor</keyword>
<name>A0ABS2JSY3_9GAMM</name>
<dbReference type="SMART" id="SM00255">
    <property type="entry name" value="TIR"/>
    <property type="match status" value="1"/>
</dbReference>
<comment type="caution">
    <text evidence="6">The sequence shown here is derived from an EMBL/GenBank/DDBJ whole genome shotgun (WGS) entry which is preliminary data.</text>
</comment>
<dbReference type="PROSITE" id="PS50104">
    <property type="entry name" value="TIR"/>
    <property type="match status" value="1"/>
</dbReference>
<proteinExistence type="predicted"/>
<evidence type="ECO:0000256" key="4">
    <source>
        <dbReference type="ARBA" id="ARBA00047304"/>
    </source>
</evidence>
<evidence type="ECO:0000256" key="1">
    <source>
        <dbReference type="ARBA" id="ARBA00011982"/>
    </source>
</evidence>
<protein>
    <recommendedName>
        <fullName evidence="1">ADP-ribosyl cyclase/cyclic ADP-ribose hydrolase</fullName>
        <ecNumber evidence="1">3.2.2.6</ecNumber>
    </recommendedName>
</protein>
<feature type="domain" description="TIR" evidence="5">
    <location>
        <begin position="247"/>
        <end position="379"/>
    </location>
</feature>
<evidence type="ECO:0000256" key="2">
    <source>
        <dbReference type="ARBA" id="ARBA00022801"/>
    </source>
</evidence>
<dbReference type="EC" id="3.2.2.6" evidence="1"/>
<dbReference type="Proteomes" id="UP001430065">
    <property type="component" value="Unassembled WGS sequence"/>
</dbReference>
<dbReference type="SUPFAM" id="SSF52200">
    <property type="entry name" value="Toll/Interleukin receptor TIR domain"/>
    <property type="match status" value="1"/>
</dbReference>
<evidence type="ECO:0000313" key="6">
    <source>
        <dbReference type="EMBL" id="MBM7121925.1"/>
    </source>
</evidence>
<dbReference type="InterPro" id="IPR000157">
    <property type="entry name" value="TIR_dom"/>
</dbReference>
<sequence length="382" mass="41985">MRFNNGSDVLFHHAPLSSALESQAKTAAARVDSVAASVLQALSDEELIDQLAVDLQVLPLKIDRAGMTMRKEEIQVDVTGDPRRMPRWDGGRSLIPGVRVTVSVPFDGDAELWRLRPSTFRLSAPRGQVRSQQSNGGVLDLVFEVPNDQLEQVKQDLASQLEDIEFFIENQRNDLTGVETRIRGEIARAVAARRARLSKQDALSDLLGIPEVKVHAVAPGEARQGSPQNQTVSSHSAKSIADKGAVDEWDVFVSHASEDKEPFVRALVSALNDQGLQVWYDEHSLRIGDSLRRSIDKGLAHSKFGVVVVSAAFLSKQWPQRELDGLVAREDDGSRIILPVWHNISAAEVRKASPTLADRLAISSGRGVDEVVKELMRVLRPA</sequence>
<evidence type="ECO:0000256" key="3">
    <source>
        <dbReference type="ARBA" id="ARBA00023027"/>
    </source>
</evidence>
<keyword evidence="7" id="KW-1185">Reference proteome</keyword>
<dbReference type="Gene3D" id="3.40.50.10140">
    <property type="entry name" value="Toll/interleukin-1 receptor homology (TIR) domain"/>
    <property type="match status" value="1"/>
</dbReference>
<dbReference type="EMBL" id="JADIKC010000005">
    <property type="protein sequence ID" value="MBM7121925.1"/>
    <property type="molecule type" value="Genomic_DNA"/>
</dbReference>
<comment type="catalytic activity">
    <reaction evidence="4">
        <text>NAD(+) + H2O = ADP-D-ribose + nicotinamide + H(+)</text>
        <dbReference type="Rhea" id="RHEA:16301"/>
        <dbReference type="ChEBI" id="CHEBI:15377"/>
        <dbReference type="ChEBI" id="CHEBI:15378"/>
        <dbReference type="ChEBI" id="CHEBI:17154"/>
        <dbReference type="ChEBI" id="CHEBI:57540"/>
        <dbReference type="ChEBI" id="CHEBI:57967"/>
        <dbReference type="EC" id="3.2.2.6"/>
    </reaction>
    <physiologicalReaction direction="left-to-right" evidence="4">
        <dbReference type="Rhea" id="RHEA:16302"/>
    </physiologicalReaction>
</comment>
<dbReference type="PANTHER" id="PTHR32009:SF39">
    <property type="entry name" value="TIR DOMAIN-CONTAINING PROTEIN"/>
    <property type="match status" value="1"/>
</dbReference>
<keyword evidence="2" id="KW-0378">Hydrolase</keyword>
<gene>
    <name evidence="6" type="ORF">ISP20_12240</name>
</gene>
<evidence type="ECO:0000259" key="5">
    <source>
        <dbReference type="PROSITE" id="PS50104"/>
    </source>
</evidence>